<comment type="caution">
    <text evidence="5">The sequence shown here is derived from an EMBL/GenBank/DDBJ whole genome shotgun (WGS) entry which is preliminary data.</text>
</comment>
<feature type="repeat" description="PPR" evidence="2">
    <location>
        <begin position="804"/>
        <end position="838"/>
    </location>
</feature>
<feature type="repeat" description="PPR" evidence="2">
    <location>
        <begin position="420"/>
        <end position="454"/>
    </location>
</feature>
<evidence type="ECO:0000256" key="3">
    <source>
        <dbReference type="SAM" id="MobiDB-lite"/>
    </source>
</evidence>
<proteinExistence type="predicted"/>
<feature type="compositionally biased region" description="Low complexity" evidence="3">
    <location>
        <begin position="138"/>
        <end position="154"/>
    </location>
</feature>
<accession>A0ABU6TAR2</accession>
<organism evidence="5 6">
    <name type="scientific">Stylosanthes scabra</name>
    <dbReference type="NCBI Taxonomy" id="79078"/>
    <lineage>
        <taxon>Eukaryota</taxon>
        <taxon>Viridiplantae</taxon>
        <taxon>Streptophyta</taxon>
        <taxon>Embryophyta</taxon>
        <taxon>Tracheophyta</taxon>
        <taxon>Spermatophyta</taxon>
        <taxon>Magnoliopsida</taxon>
        <taxon>eudicotyledons</taxon>
        <taxon>Gunneridae</taxon>
        <taxon>Pentapetalae</taxon>
        <taxon>rosids</taxon>
        <taxon>fabids</taxon>
        <taxon>Fabales</taxon>
        <taxon>Fabaceae</taxon>
        <taxon>Papilionoideae</taxon>
        <taxon>50 kb inversion clade</taxon>
        <taxon>dalbergioids sensu lato</taxon>
        <taxon>Dalbergieae</taxon>
        <taxon>Pterocarpus clade</taxon>
        <taxon>Stylosanthes</taxon>
    </lineage>
</organism>
<name>A0ABU6TAR2_9FABA</name>
<feature type="repeat" description="PPR" evidence="2">
    <location>
        <begin position="595"/>
        <end position="629"/>
    </location>
</feature>
<feature type="repeat" description="PPR" evidence="2">
    <location>
        <begin position="839"/>
        <end position="873"/>
    </location>
</feature>
<protein>
    <recommendedName>
        <fullName evidence="4">PROP1-like PPR domain-containing protein</fullName>
    </recommendedName>
</protein>
<feature type="region of interest" description="Disordered" evidence="3">
    <location>
        <begin position="138"/>
        <end position="166"/>
    </location>
</feature>
<dbReference type="PANTHER" id="PTHR46862">
    <property type="entry name" value="OS07G0661900 PROTEIN"/>
    <property type="match status" value="1"/>
</dbReference>
<dbReference type="PROSITE" id="PS51375">
    <property type="entry name" value="PPR"/>
    <property type="match status" value="12"/>
</dbReference>
<dbReference type="Proteomes" id="UP001341840">
    <property type="component" value="Unassembled WGS sequence"/>
</dbReference>
<dbReference type="Gene3D" id="1.25.40.10">
    <property type="entry name" value="Tetratricopeptide repeat domain"/>
    <property type="match status" value="6"/>
</dbReference>
<dbReference type="InterPro" id="IPR033443">
    <property type="entry name" value="PROP1-like_PPR_dom"/>
</dbReference>
<dbReference type="InterPro" id="IPR011990">
    <property type="entry name" value="TPR-like_helical_dom_sf"/>
</dbReference>
<dbReference type="InterPro" id="IPR002885">
    <property type="entry name" value="PPR_rpt"/>
</dbReference>
<feature type="repeat" description="PPR" evidence="2">
    <location>
        <begin position="455"/>
        <end position="489"/>
    </location>
</feature>
<feature type="region of interest" description="Disordered" evidence="3">
    <location>
        <begin position="1047"/>
        <end position="1073"/>
    </location>
</feature>
<dbReference type="SUPFAM" id="SSF81901">
    <property type="entry name" value="HCP-like"/>
    <property type="match status" value="1"/>
</dbReference>
<evidence type="ECO:0000256" key="2">
    <source>
        <dbReference type="PROSITE-ProRule" id="PRU00708"/>
    </source>
</evidence>
<sequence>MNISNPACSHFPGYFIRDGCGGQSLHHRHSLRHQPVSPPLPTVVRPARLLSAATAVSPSDRVLTASTVASSLLSLEVPASPHPSVEDIFFVSPPSSSSSSFSSNFVANVFTKPHYCSHLPTPITKSHFPLIHCHSKTLSLPTNSPSSSSSSSSLNDRRTKKKKGYGGNLPSVLKSLEYSVDVEATLGSFSENLSPKEITVILREQGRWERALKVFEWFKSQEGYVPNVIHYNVVLRALGKAQRWDQLRLLWIEMAKKGVLPTNNTYSMLVDVYGKAGLVKEALLWIKHMRLRGFFPDEVTMSTVVKVLKDVGEFDMADGFYKDWCDGRVELDDLDLDSLAITAMNGSRSMPISFKHFLSTELFKTGGRNILNSSIKVFGPQKPRLTSTFNTLIDLYGKAGRLKDAAEVFANMLRSGVAMDTITFNTMIFICGSHGNLMEAESLLNKMEEKGISPDTKTYNILLSLYANVGNIDAALCCYRRIRDVGLFPDDVTHRALLGVLCSKNMVQDVEALIDEMEKSFVSVDEHSLPDIIEMYIKEGALDKANCLLQKFLMNGEPSSSICAAIMDAFAEKGHWLEAENVFYRERGVPGQRRDVIEYNVLVKAYGKGKLYDKAVSLFRGMKNHGTWPDDCTYNSLIQMFSGADLVDQARDLMDEMQEMGFKPHCQTFSAVIACYARLSQLSDAVSVYQEMLRAGVKPNEVVYGSLINGFAEYGSHEEALRYFNMMEESGLSANLVVLTSLLKSYGKVGNLEGVKTIYERMQNLEGGLDLVACNSMISLFADLGLVSEAKMAFENLREKGWADGISYVTMMYLYKDMGRIDEAFEIAEEMKLLGLLRDCVSYNKVLVCYATHGQLYECAELIHEMISKKIMPNDGTMKVLFTVLKKGGFPIEAVVQLESSLKEGKPYARQAAITSLYSLVGMHDLALKSVQTFLESEVDLDSFAYNVAIYAYGSAGEINKALNTYMKMQDKHLEPDIVTQINLVGCYGKAGMVEGVKRIFTQLRFGEIEPCESLFKAIIDGYKVCKRKDLVELVSQEMKLTLNLEENPEIESNTESENADEIGSDCEVRERN</sequence>
<keyword evidence="1" id="KW-0677">Repeat</keyword>
<dbReference type="PANTHER" id="PTHR46862:SF5">
    <property type="entry name" value="OS02G0170000 PROTEIN"/>
    <property type="match status" value="1"/>
</dbReference>
<feature type="compositionally biased region" description="Acidic residues" evidence="3">
    <location>
        <begin position="1047"/>
        <end position="1065"/>
    </location>
</feature>
<evidence type="ECO:0000313" key="6">
    <source>
        <dbReference type="Proteomes" id="UP001341840"/>
    </source>
</evidence>
<dbReference type="Pfam" id="PF01535">
    <property type="entry name" value="PPR"/>
    <property type="match status" value="7"/>
</dbReference>
<keyword evidence="6" id="KW-1185">Reference proteome</keyword>
<feature type="repeat" description="PPR" evidence="2">
    <location>
        <begin position="665"/>
        <end position="699"/>
    </location>
</feature>
<dbReference type="Pfam" id="PF17177">
    <property type="entry name" value="PPR_long"/>
    <property type="match status" value="1"/>
</dbReference>
<gene>
    <name evidence="5" type="ORF">PIB30_028395</name>
</gene>
<dbReference type="EMBL" id="JASCZI010090733">
    <property type="protein sequence ID" value="MED6145786.1"/>
    <property type="molecule type" value="Genomic_DNA"/>
</dbReference>
<evidence type="ECO:0000313" key="5">
    <source>
        <dbReference type="EMBL" id="MED6145786.1"/>
    </source>
</evidence>
<feature type="repeat" description="PPR" evidence="2">
    <location>
        <begin position="385"/>
        <end position="419"/>
    </location>
</feature>
<feature type="repeat" description="PPR" evidence="2">
    <location>
        <begin position="630"/>
        <end position="664"/>
    </location>
</feature>
<dbReference type="NCBIfam" id="TIGR00756">
    <property type="entry name" value="PPR"/>
    <property type="match status" value="11"/>
</dbReference>
<feature type="domain" description="PROP1-like PPR" evidence="4">
    <location>
        <begin position="612"/>
        <end position="726"/>
    </location>
</feature>
<feature type="repeat" description="PPR" evidence="2">
    <location>
        <begin position="262"/>
        <end position="296"/>
    </location>
</feature>
<dbReference type="Pfam" id="PF13041">
    <property type="entry name" value="PPR_2"/>
    <property type="match status" value="2"/>
</dbReference>
<evidence type="ECO:0000259" key="4">
    <source>
        <dbReference type="Pfam" id="PF17177"/>
    </source>
</evidence>
<evidence type="ECO:0000256" key="1">
    <source>
        <dbReference type="ARBA" id="ARBA00022737"/>
    </source>
</evidence>
<reference evidence="5 6" key="1">
    <citation type="journal article" date="2023" name="Plants (Basel)">
        <title>Bridging the Gap: Combining Genomics and Transcriptomics Approaches to Understand Stylosanthes scabra, an Orphan Legume from the Brazilian Caatinga.</title>
        <authorList>
            <person name="Ferreira-Neto J.R.C."/>
            <person name="da Silva M.D."/>
            <person name="Binneck E."/>
            <person name="de Melo N.F."/>
            <person name="da Silva R.H."/>
            <person name="de Melo A.L.T.M."/>
            <person name="Pandolfi V."/>
            <person name="Bustamante F.O."/>
            <person name="Brasileiro-Vidal A.C."/>
            <person name="Benko-Iseppon A.M."/>
        </authorList>
    </citation>
    <scope>NUCLEOTIDE SEQUENCE [LARGE SCALE GENOMIC DNA]</scope>
    <source>
        <tissue evidence="5">Leaves</tissue>
    </source>
</reference>
<feature type="repeat" description="PPR" evidence="2">
    <location>
        <begin position="700"/>
        <end position="734"/>
    </location>
</feature>
<feature type="repeat" description="PPR" evidence="2">
    <location>
        <begin position="942"/>
        <end position="976"/>
    </location>
</feature>
<feature type="repeat" description="PPR" evidence="2">
    <location>
        <begin position="227"/>
        <end position="261"/>
    </location>
</feature>